<evidence type="ECO:0000313" key="2">
    <source>
        <dbReference type="EMBL" id="GMF09840.1"/>
    </source>
</evidence>
<sequence length="123" mass="13898">MNHLFKSEQPSEERESMQQQPTRDEVQGASSADKNSFQHILNNLRVLPNDAVGKDGEVRFSVMRGHYPPRRAYNFGFRERNYCVNRVQPTGDVSSSPSFRIVAEKNSNCCASDTSAFRTAKPS</sequence>
<dbReference type="AlphaFoldDB" id="A0A9W6T8X1"/>
<gene>
    <name evidence="2" type="ORF">Plil01_000070900</name>
</gene>
<protein>
    <submittedName>
        <fullName evidence="2">Unnamed protein product</fullName>
    </submittedName>
</protein>
<feature type="region of interest" description="Disordered" evidence="1">
    <location>
        <begin position="1"/>
        <end position="37"/>
    </location>
</feature>
<proteinExistence type="predicted"/>
<keyword evidence="3" id="KW-1185">Reference proteome</keyword>
<reference evidence="2" key="1">
    <citation type="submission" date="2023-04" db="EMBL/GenBank/DDBJ databases">
        <title>Phytophthora lilii NBRC 32176.</title>
        <authorList>
            <person name="Ichikawa N."/>
            <person name="Sato H."/>
            <person name="Tonouchi N."/>
        </authorList>
    </citation>
    <scope>NUCLEOTIDE SEQUENCE</scope>
    <source>
        <strain evidence="2">NBRC 32176</strain>
    </source>
</reference>
<comment type="caution">
    <text evidence="2">The sequence shown here is derived from an EMBL/GenBank/DDBJ whole genome shotgun (WGS) entry which is preliminary data.</text>
</comment>
<name>A0A9W6T8X1_9STRA</name>
<evidence type="ECO:0000313" key="3">
    <source>
        <dbReference type="Proteomes" id="UP001165083"/>
    </source>
</evidence>
<organism evidence="2 3">
    <name type="scientific">Phytophthora lilii</name>
    <dbReference type="NCBI Taxonomy" id="2077276"/>
    <lineage>
        <taxon>Eukaryota</taxon>
        <taxon>Sar</taxon>
        <taxon>Stramenopiles</taxon>
        <taxon>Oomycota</taxon>
        <taxon>Peronosporomycetes</taxon>
        <taxon>Peronosporales</taxon>
        <taxon>Peronosporaceae</taxon>
        <taxon>Phytophthora</taxon>
    </lineage>
</organism>
<evidence type="ECO:0000256" key="1">
    <source>
        <dbReference type="SAM" id="MobiDB-lite"/>
    </source>
</evidence>
<dbReference type="EMBL" id="BSXW01000020">
    <property type="protein sequence ID" value="GMF09840.1"/>
    <property type="molecule type" value="Genomic_DNA"/>
</dbReference>
<dbReference type="OrthoDB" id="10399695at2759"/>
<feature type="compositionally biased region" description="Polar residues" evidence="1">
    <location>
        <begin position="28"/>
        <end position="37"/>
    </location>
</feature>
<feature type="compositionally biased region" description="Basic and acidic residues" evidence="1">
    <location>
        <begin position="1"/>
        <end position="26"/>
    </location>
</feature>
<dbReference type="Proteomes" id="UP001165083">
    <property type="component" value="Unassembled WGS sequence"/>
</dbReference>
<accession>A0A9W6T8X1</accession>